<organism evidence="2 3">
    <name type="scientific">Kipferlia bialata</name>
    <dbReference type="NCBI Taxonomy" id="797122"/>
    <lineage>
        <taxon>Eukaryota</taxon>
        <taxon>Metamonada</taxon>
        <taxon>Carpediemonas-like organisms</taxon>
        <taxon>Kipferlia</taxon>
    </lineage>
</organism>
<feature type="compositionally biased region" description="Pro residues" evidence="1">
    <location>
        <begin position="189"/>
        <end position="203"/>
    </location>
</feature>
<feature type="compositionally biased region" description="Basic and acidic residues" evidence="1">
    <location>
        <begin position="429"/>
        <end position="445"/>
    </location>
</feature>
<gene>
    <name evidence="2" type="ORF">KIPB_006740</name>
</gene>
<feature type="compositionally biased region" description="Acidic residues" evidence="1">
    <location>
        <begin position="372"/>
        <end position="381"/>
    </location>
</feature>
<feature type="region of interest" description="Disordered" evidence="1">
    <location>
        <begin position="618"/>
        <end position="659"/>
    </location>
</feature>
<dbReference type="AlphaFoldDB" id="A0A9K3CYZ3"/>
<feature type="region of interest" description="Disordered" evidence="1">
    <location>
        <begin position="160"/>
        <end position="279"/>
    </location>
</feature>
<sequence length="1039" mass="107660">MSTEGIPTPEPGDAPSMDGGVAGAGSVEPGDVSTTLPIAATSTETASDDTHGESASEAESPPHPEPHTSAGEGLGESESESEGDTASHAGPGSSAIPLHTRREASEDMVSVLETESAPATALPTLLDSAGSVGLSLPLPISLPVPAASLPLPLVHEQTESIETGTASSDVADAAPPLSLPAPLVSSPPDTLPVPDYVPAPVSPPISTHETSVAPSSLPLPPASAPSQGSNLSPSLSLPLEVEAGESSTGSEFSVSGVDEQSEKTAPTAPPAVLPLPSLPVHAGDEAQQSVAPPSLSLPLPLPLSTDKEHELEEEGGFQAPASLPLPPSSLPLASLPAEMQTQLGSGGAVPTDTPPAPTSLPIPHTSLPVAAEAEEEAEAEAEGERAEERAEEREEEREEEGESNRLPTSPPLPSLPPSLPTSLPIANVTRKEEGETETEREREQEEPVPSPPPSLPIPTKAVSPKVQRKPAQVNNLSCLSGDTPPLSVSIHVADIIANPGMEPQISLAGKTLYLLGPGGVMRPKASGLFDSIDTTVESKTNAKLTNRISKMGPVNAVVVYKLGPSSLQAFASTFPRVLRAVYAGMQAPLSVPVLLWDASAKMDQKGVLKEIVRTTRNSLRASVQAPPTSLPTPTTHTTAPSSTSSPPSPSSPSSVPPCLHHLAATPTATLLQDVSEYISGEGEHARTPGTTLILTRNARDLPPSCARQVGPRGGPYTLICVNKQGKGETEASLRTLTAQLKRCLSTCDINAVVLYKAYRTMHFKNSTLLGQIADAIFEGASLHDPSVLSTIPIEIYDANIGKGNAMKPAPFRAMVTAAHKRRRAKVASAPVAPTPNPTVGRYTLTDSCNTHECEDDSPVQAEPSLPLPLPLPGTGSPAPPKPPTDGISLFDGVSRCVLPMKADVALTAAMHTHTPQPCTSVLVVTDTVKVTVHDSDLAVRAGPALDLLEPNEDAPSPLYHIAYISGEELTKSNYDRYSRALVDVSVLVAHGCAVQHSTGETTRCMSAWRSALSSAEGSSASLPVDMRVAPCVSREGSLQ</sequence>
<name>A0A9K3CYZ3_9EUKA</name>
<feature type="compositionally biased region" description="Pro residues" evidence="1">
    <location>
        <begin position="865"/>
        <end position="883"/>
    </location>
</feature>
<feature type="compositionally biased region" description="Pro residues" evidence="1">
    <location>
        <begin position="267"/>
        <end position="277"/>
    </location>
</feature>
<dbReference type="PANTHER" id="PTHR45691:SF19">
    <property type="match status" value="1"/>
</dbReference>
<proteinExistence type="predicted"/>
<feature type="compositionally biased region" description="Low complexity" evidence="1">
    <location>
        <begin position="169"/>
        <end position="188"/>
    </location>
</feature>
<feature type="compositionally biased region" description="Basic and acidic residues" evidence="1">
    <location>
        <begin position="48"/>
        <end position="66"/>
    </location>
</feature>
<evidence type="ECO:0000256" key="1">
    <source>
        <dbReference type="SAM" id="MobiDB-lite"/>
    </source>
</evidence>
<feature type="compositionally biased region" description="Low complexity" evidence="1">
    <location>
        <begin position="631"/>
        <end position="657"/>
    </location>
</feature>
<dbReference type="PANTHER" id="PTHR45691">
    <property type="entry name" value="PROTEIN DIAPHANOUS"/>
    <property type="match status" value="1"/>
</dbReference>
<accession>A0A9K3CYZ3</accession>
<dbReference type="EMBL" id="BDIP01001775">
    <property type="protein sequence ID" value="GIQ85115.1"/>
    <property type="molecule type" value="Genomic_DNA"/>
</dbReference>
<feature type="region of interest" description="Disordered" evidence="1">
    <location>
        <begin position="845"/>
        <end position="883"/>
    </location>
</feature>
<comment type="caution">
    <text evidence="2">The sequence shown here is derived from an EMBL/GenBank/DDBJ whole genome shotgun (WGS) entry which is preliminary data.</text>
</comment>
<dbReference type="GO" id="GO:0005884">
    <property type="term" value="C:actin filament"/>
    <property type="evidence" value="ECO:0007669"/>
    <property type="project" value="TreeGrafter"/>
</dbReference>
<feature type="region of interest" description="Disordered" evidence="1">
    <location>
        <begin position="307"/>
        <end position="464"/>
    </location>
</feature>
<keyword evidence="3" id="KW-1185">Reference proteome</keyword>
<feature type="compositionally biased region" description="Basic and acidic residues" evidence="1">
    <location>
        <begin position="382"/>
        <end position="392"/>
    </location>
</feature>
<dbReference type="GO" id="GO:0030041">
    <property type="term" value="P:actin filament polymerization"/>
    <property type="evidence" value="ECO:0007669"/>
    <property type="project" value="TreeGrafter"/>
</dbReference>
<dbReference type="InterPro" id="IPR051412">
    <property type="entry name" value="Formin_Homology_Diaphanous_sf"/>
</dbReference>
<reference evidence="2 3" key="1">
    <citation type="journal article" date="2018" name="PLoS ONE">
        <title>The draft genome of Kipferlia bialata reveals reductive genome evolution in fornicate parasites.</title>
        <authorList>
            <person name="Tanifuji G."/>
            <person name="Takabayashi S."/>
            <person name="Kume K."/>
            <person name="Takagi M."/>
            <person name="Nakayama T."/>
            <person name="Kamikawa R."/>
            <person name="Inagaki Y."/>
            <person name="Hashimoto T."/>
        </authorList>
    </citation>
    <scope>NUCLEOTIDE SEQUENCE [LARGE SCALE GENOMIC DNA]</scope>
    <source>
        <strain evidence="2">NY0173</strain>
    </source>
</reference>
<protein>
    <submittedName>
        <fullName evidence="2">Uncharacterized protein</fullName>
    </submittedName>
</protein>
<feature type="non-terminal residue" evidence="2">
    <location>
        <position position="1"/>
    </location>
</feature>
<feature type="compositionally biased region" description="Pro residues" evidence="1">
    <location>
        <begin position="408"/>
        <end position="419"/>
    </location>
</feature>
<feature type="region of interest" description="Disordered" evidence="1">
    <location>
        <begin position="1"/>
        <end position="115"/>
    </location>
</feature>
<evidence type="ECO:0000313" key="3">
    <source>
        <dbReference type="Proteomes" id="UP000265618"/>
    </source>
</evidence>
<evidence type="ECO:0000313" key="2">
    <source>
        <dbReference type="EMBL" id="GIQ85115.1"/>
    </source>
</evidence>
<feature type="compositionally biased region" description="Low complexity" evidence="1">
    <location>
        <begin position="224"/>
        <end position="239"/>
    </location>
</feature>
<dbReference type="Proteomes" id="UP000265618">
    <property type="component" value="Unassembled WGS sequence"/>
</dbReference>